<dbReference type="AlphaFoldDB" id="A0A0D6JCM9"/>
<organism evidence="1 2">
    <name type="scientific">Candidatus Filomicrobium marinum</name>
    <dbReference type="NCBI Taxonomy" id="1608628"/>
    <lineage>
        <taxon>Bacteria</taxon>
        <taxon>Pseudomonadati</taxon>
        <taxon>Pseudomonadota</taxon>
        <taxon>Alphaproteobacteria</taxon>
        <taxon>Hyphomicrobiales</taxon>
        <taxon>Hyphomicrobiaceae</taxon>
        <taxon>Filomicrobium</taxon>
    </lineage>
</organism>
<reference evidence="2" key="1">
    <citation type="submission" date="2015-02" db="EMBL/GenBank/DDBJ databases">
        <authorList>
            <person name="Chooi Y.-H."/>
        </authorList>
    </citation>
    <scope>NUCLEOTIDE SEQUENCE [LARGE SCALE GENOMIC DNA]</scope>
    <source>
        <strain evidence="2">strain Y</strain>
    </source>
</reference>
<gene>
    <name evidence="1" type="ORF">YBN1229_v1_1172</name>
</gene>
<evidence type="ECO:0000313" key="2">
    <source>
        <dbReference type="Proteomes" id="UP000033187"/>
    </source>
</evidence>
<keyword evidence="2" id="KW-1185">Reference proteome</keyword>
<proteinExistence type="predicted"/>
<accession>A0A0D6JCM9</accession>
<evidence type="ECO:0000313" key="1">
    <source>
        <dbReference type="EMBL" id="CPR17258.1"/>
    </source>
</evidence>
<dbReference type="EMBL" id="LN829119">
    <property type="protein sequence ID" value="CPR17258.1"/>
    <property type="molecule type" value="Genomic_DNA"/>
</dbReference>
<sequence length="34" mass="4133">MDKADRSQMPVQKVVSELANRTQWRYVERHADTW</sequence>
<protein>
    <submittedName>
        <fullName evidence="1">Uncharacterized protein</fullName>
    </submittedName>
</protein>
<dbReference type="Proteomes" id="UP000033187">
    <property type="component" value="Chromosome 1"/>
</dbReference>
<dbReference type="KEGG" id="fiy:BN1229_v1_1172"/>
<name>A0A0D6JCM9_9HYPH</name>